<dbReference type="PANTHER" id="PTHR43844">
    <property type="entry name" value="METHIONINE SYNTHASE"/>
    <property type="match status" value="1"/>
</dbReference>
<sequence>MRRSTDRILTTHVGSLPRPADLAEAILARENGTLGSDAMHHLPATIRAAVAEVVRTQTDAGLDVVSDGEMSKIGYVTYVKERLSGFEDAEVSEGGGLRIADLDDYPGMAETSLAGLPTAAPTCAGEVTYTGLADLRTDMDNFRAGLGEETGAEPFMNAASPGVISLYLPNAHYETEDAYLFALAEAMREEYQAITDAGFILQIDAPDLAMGRHIKYTHLDVAAFQQRAAVHVDAINHAVRDIDPDRVRVHLCYGNYQGPHHRDIELHDIIDIVLRLRPNGLAFESANHRHSHEWKVFQDVQLPEGKVIIPGLIDTSSNYVEHPELVAERITRYASVVGRERVLAGTDCGFASFATFLAVSPQLAWAKLSSLVQGAELATAALWQGTAVRV</sequence>
<dbReference type="InterPro" id="IPR038071">
    <property type="entry name" value="UROD/MetE-like_sf"/>
</dbReference>
<dbReference type="RefSeq" id="WP_344722812.1">
    <property type="nucleotide sequence ID" value="NZ_BAAAUS010000014.1"/>
</dbReference>
<proteinExistence type="predicted"/>
<organism evidence="2 3">
    <name type="scientific">Pseudonocardia yunnanensis</name>
    <dbReference type="NCBI Taxonomy" id="58107"/>
    <lineage>
        <taxon>Bacteria</taxon>
        <taxon>Bacillati</taxon>
        <taxon>Actinomycetota</taxon>
        <taxon>Actinomycetes</taxon>
        <taxon>Pseudonocardiales</taxon>
        <taxon>Pseudonocardiaceae</taxon>
        <taxon>Pseudonocardia</taxon>
    </lineage>
</organism>
<reference evidence="3" key="1">
    <citation type="journal article" date="2019" name="Int. J. Syst. Evol. Microbiol.">
        <title>The Global Catalogue of Microorganisms (GCM) 10K type strain sequencing project: providing services to taxonomists for standard genome sequencing and annotation.</title>
        <authorList>
            <consortium name="The Broad Institute Genomics Platform"/>
            <consortium name="The Broad Institute Genome Sequencing Center for Infectious Disease"/>
            <person name="Wu L."/>
            <person name="Ma J."/>
        </authorList>
    </citation>
    <scope>NUCLEOTIDE SEQUENCE [LARGE SCALE GENOMIC DNA]</scope>
    <source>
        <strain evidence="3">CCM 7043</strain>
    </source>
</reference>
<evidence type="ECO:0000313" key="3">
    <source>
        <dbReference type="Proteomes" id="UP001597114"/>
    </source>
</evidence>
<dbReference type="EMBL" id="JBHUCO010000055">
    <property type="protein sequence ID" value="MFD1523072.1"/>
    <property type="molecule type" value="Genomic_DNA"/>
</dbReference>
<dbReference type="Gene3D" id="3.20.20.210">
    <property type="match status" value="1"/>
</dbReference>
<feature type="domain" description="Cobalamin-independent methionine synthase MetE C-terminal/archaeal" evidence="1">
    <location>
        <begin position="177"/>
        <end position="352"/>
    </location>
</feature>
<gene>
    <name evidence="2" type="ORF">ACFSJD_36700</name>
</gene>
<dbReference type="PANTHER" id="PTHR43844:SF2">
    <property type="entry name" value="SYNTHASE, VITAMIN-B12 INDEPENDENT, PUTATIVE (AFU_ORTHOLOGUE AFUA_3G12060)-RELATED"/>
    <property type="match status" value="1"/>
</dbReference>
<dbReference type="CDD" id="cd03311">
    <property type="entry name" value="CIMS_C_terminal_like"/>
    <property type="match status" value="1"/>
</dbReference>
<name>A0ABW4F6L2_9PSEU</name>
<evidence type="ECO:0000313" key="2">
    <source>
        <dbReference type="EMBL" id="MFD1523072.1"/>
    </source>
</evidence>
<accession>A0ABW4F6L2</accession>
<comment type="caution">
    <text evidence="2">The sequence shown here is derived from an EMBL/GenBank/DDBJ whole genome shotgun (WGS) entry which is preliminary data.</text>
</comment>
<protein>
    <submittedName>
        <fullName evidence="2">Cobalamin-independent methionine synthase II family protein</fullName>
    </submittedName>
</protein>
<evidence type="ECO:0000259" key="1">
    <source>
        <dbReference type="Pfam" id="PF01717"/>
    </source>
</evidence>
<dbReference type="InterPro" id="IPR002629">
    <property type="entry name" value="Met_Synth_C/arc"/>
</dbReference>
<feature type="domain" description="Cobalamin-independent methionine synthase MetE C-terminal/archaeal" evidence="1">
    <location>
        <begin position="9"/>
        <end position="86"/>
    </location>
</feature>
<keyword evidence="3" id="KW-1185">Reference proteome</keyword>
<dbReference type="Proteomes" id="UP001597114">
    <property type="component" value="Unassembled WGS sequence"/>
</dbReference>
<dbReference type="Pfam" id="PF01717">
    <property type="entry name" value="Meth_synt_2"/>
    <property type="match status" value="2"/>
</dbReference>
<dbReference type="SUPFAM" id="SSF51726">
    <property type="entry name" value="UROD/MetE-like"/>
    <property type="match status" value="1"/>
</dbReference>